<keyword evidence="1" id="KW-0472">Membrane</keyword>
<feature type="transmembrane region" description="Helical" evidence="1">
    <location>
        <begin position="95"/>
        <end position="117"/>
    </location>
</feature>
<feature type="transmembrane region" description="Helical" evidence="1">
    <location>
        <begin position="169"/>
        <end position="191"/>
    </location>
</feature>
<gene>
    <name evidence="2" type="ORF">KOR34_35350</name>
</gene>
<feature type="transmembrane region" description="Helical" evidence="1">
    <location>
        <begin position="41"/>
        <end position="60"/>
    </location>
</feature>
<dbReference type="EMBL" id="SIHJ01000002">
    <property type="protein sequence ID" value="TWT33702.1"/>
    <property type="molecule type" value="Genomic_DNA"/>
</dbReference>
<proteinExistence type="predicted"/>
<comment type="caution">
    <text evidence="2">The sequence shown here is derived from an EMBL/GenBank/DDBJ whole genome shotgun (WGS) entry which is preliminary data.</text>
</comment>
<protein>
    <submittedName>
        <fullName evidence="2">Uncharacterized protein</fullName>
    </submittedName>
</protein>
<sequence>MFPGSGQILDSLWYLLVIASISIATGHRCEGGCQPSRWAIAGLYALFCIIALLAAALSGYNTYLVHSAIRGIETAIDPRFQVAPAGASLAEQHAIATRSLIACLAWLGGVGSSVWGLHYPPRSSRARAAMAGVVGCCMAGAAGFAVWYFQIGRIELSVCWAEARFVSNWFDRLVATLVAAAALSWIAGSLSQTTSRRSPAQPLSLVDLSGKLLLVGAIATAAVDLGQLATAMLDLVNLLDSIGGGQWWDRVGWLVSFLCDAQVLLILAMLLTTARLVRARLRREPRYAAECNSRLALLLTLLFLVFAAIGAPTLAAFSLCAWLGPWYS</sequence>
<accession>A0A5C5V7J1</accession>
<evidence type="ECO:0000313" key="3">
    <source>
        <dbReference type="Proteomes" id="UP000316714"/>
    </source>
</evidence>
<feature type="transmembrane region" description="Helical" evidence="1">
    <location>
        <begin position="253"/>
        <end position="274"/>
    </location>
</feature>
<keyword evidence="1" id="KW-0812">Transmembrane</keyword>
<feature type="transmembrane region" description="Helical" evidence="1">
    <location>
        <begin position="12"/>
        <end position="29"/>
    </location>
</feature>
<keyword evidence="1" id="KW-1133">Transmembrane helix</keyword>
<organism evidence="2 3">
    <name type="scientific">Posidoniimonas corsicana</name>
    <dbReference type="NCBI Taxonomy" id="1938618"/>
    <lineage>
        <taxon>Bacteria</taxon>
        <taxon>Pseudomonadati</taxon>
        <taxon>Planctomycetota</taxon>
        <taxon>Planctomycetia</taxon>
        <taxon>Pirellulales</taxon>
        <taxon>Lacipirellulaceae</taxon>
        <taxon>Posidoniimonas</taxon>
    </lineage>
</organism>
<evidence type="ECO:0000256" key="1">
    <source>
        <dbReference type="SAM" id="Phobius"/>
    </source>
</evidence>
<name>A0A5C5V7J1_9BACT</name>
<feature type="transmembrane region" description="Helical" evidence="1">
    <location>
        <begin position="212"/>
        <end position="233"/>
    </location>
</feature>
<dbReference type="AlphaFoldDB" id="A0A5C5V7J1"/>
<feature type="transmembrane region" description="Helical" evidence="1">
    <location>
        <begin position="129"/>
        <end position="149"/>
    </location>
</feature>
<keyword evidence="3" id="KW-1185">Reference proteome</keyword>
<evidence type="ECO:0000313" key="2">
    <source>
        <dbReference type="EMBL" id="TWT33702.1"/>
    </source>
</evidence>
<reference evidence="2 3" key="1">
    <citation type="submission" date="2019-02" db="EMBL/GenBank/DDBJ databases">
        <title>Deep-cultivation of Planctomycetes and their phenomic and genomic characterization uncovers novel biology.</title>
        <authorList>
            <person name="Wiegand S."/>
            <person name="Jogler M."/>
            <person name="Boedeker C."/>
            <person name="Pinto D."/>
            <person name="Vollmers J."/>
            <person name="Rivas-Marin E."/>
            <person name="Kohn T."/>
            <person name="Peeters S.H."/>
            <person name="Heuer A."/>
            <person name="Rast P."/>
            <person name="Oberbeckmann S."/>
            <person name="Bunk B."/>
            <person name="Jeske O."/>
            <person name="Meyerdierks A."/>
            <person name="Storesund J.E."/>
            <person name="Kallscheuer N."/>
            <person name="Luecker S."/>
            <person name="Lage O.M."/>
            <person name="Pohl T."/>
            <person name="Merkel B.J."/>
            <person name="Hornburger P."/>
            <person name="Mueller R.-W."/>
            <person name="Bruemmer F."/>
            <person name="Labrenz M."/>
            <person name="Spormann A.M."/>
            <person name="Op Den Camp H."/>
            <person name="Overmann J."/>
            <person name="Amann R."/>
            <person name="Jetten M.S.M."/>
            <person name="Mascher T."/>
            <person name="Medema M.H."/>
            <person name="Devos D.P."/>
            <person name="Kaster A.-K."/>
            <person name="Ovreas L."/>
            <person name="Rohde M."/>
            <person name="Galperin M.Y."/>
            <person name="Jogler C."/>
        </authorList>
    </citation>
    <scope>NUCLEOTIDE SEQUENCE [LARGE SCALE GENOMIC DNA]</scope>
    <source>
        <strain evidence="2 3">KOR34</strain>
    </source>
</reference>
<dbReference type="Proteomes" id="UP000316714">
    <property type="component" value="Unassembled WGS sequence"/>
</dbReference>
<feature type="transmembrane region" description="Helical" evidence="1">
    <location>
        <begin position="295"/>
        <end position="324"/>
    </location>
</feature>